<dbReference type="Proteomes" id="UP000283485">
    <property type="component" value="Unassembled WGS sequence"/>
</dbReference>
<evidence type="ECO:0000313" key="4">
    <source>
        <dbReference type="Proteomes" id="UP000283485"/>
    </source>
</evidence>
<evidence type="ECO:0000259" key="1">
    <source>
        <dbReference type="Pfam" id="PF08531"/>
    </source>
</evidence>
<dbReference type="PANTHER" id="PTHR34987:SF4">
    <property type="entry name" value="ALPHA-L-RHAMNOSIDASE C-TERMINAL DOMAIN-CONTAINING PROTEIN"/>
    <property type="match status" value="1"/>
</dbReference>
<dbReference type="InterPro" id="IPR008928">
    <property type="entry name" value="6-hairpin_glycosidase_sf"/>
</dbReference>
<accession>A0A414REU0</accession>
<reference evidence="3 4" key="1">
    <citation type="submission" date="2018-08" db="EMBL/GenBank/DDBJ databases">
        <title>A genome reference for cultivated species of the human gut microbiota.</title>
        <authorList>
            <person name="Zou Y."/>
            <person name="Xue W."/>
            <person name="Luo G."/>
        </authorList>
    </citation>
    <scope>NUCLEOTIDE SEQUENCE [LARGE SCALE GENOMIC DNA]</scope>
    <source>
        <strain evidence="3 4">AM23-23</strain>
    </source>
</reference>
<dbReference type="Gene3D" id="2.60.420.10">
    <property type="entry name" value="Maltose phosphorylase, domain 3"/>
    <property type="match status" value="1"/>
</dbReference>
<sequence>MLKIILSLFLLVYCSNLLWGNEVFDKAQWISIPQENAQPNQWLCFRKHFNCAEQGVRAQLHVAVDSKYWLWVNGKLVVFEGGLKRGPNPCDTYYDSVDLTDYLHQGENLIAVQVWFFGKDGFNHKNSGRAGLLVDLDLSDGTKIVSDDSWLVRIHPAFGESLPPYPNFRFPESNIHFDARKDIGKWQNLSYNDSSWKKAVCCGEYPCEPWNKVQKRPFPNWRDSGIIAYDSLSWMKQGQQLVGFLPRNITVTPYIRLKARPGLLIDMQTDNYKIGEEYTVRAEYVTTDGIQEFEAYNYMSGHSVIYTIPTGVEVLDVGYRETRFDTDFVGSFHCDDDFYNVLWQKALNTMNLNMRDGIQDPDRERSQWWGDATIVIGEIFYACDNNGKKAVRKAIENLIDWQKSDGVLFSPIPAGNWDKELPMQMLASVGKYGFWNYFVYTGDTLLMKKAFPAVKKYLSLWNLDEKNLVIHRTGGWDWMDWGTDIDCRVLENAWYSLALESLRNMAILLGENMVAKECEGKMSKIKSAVNKNFWTGTLYRDPFYNGRTDDRSNALAVLAGFASDEQWKSIRSYLNSYQGASPYMEKYVLESFFMKGNFDEGLRRMKSRYRRMVDHKLTTLWEHWDIWGEVSGSINHGWSGGPLTLLSQYIAGIRPIEAGWKDFMVKPALSVLNKIQCSVPLDSGNVYLNLDMESKKMYLKCDVKHRFIIAIPKGWTCRTNDSKYILNKKQYTYTQLKKLSKQDLSFYSEDELYIYFRSTLKEFDFCVVNSEI</sequence>
<dbReference type="SUPFAM" id="SSF48208">
    <property type="entry name" value="Six-hairpin glycosidases"/>
    <property type="match status" value="1"/>
</dbReference>
<dbReference type="InterPro" id="IPR012341">
    <property type="entry name" value="6hp_glycosidase-like_sf"/>
</dbReference>
<organism evidence="3 4">
    <name type="scientific">Phocaeicola plebeius</name>
    <dbReference type="NCBI Taxonomy" id="310297"/>
    <lineage>
        <taxon>Bacteria</taxon>
        <taxon>Pseudomonadati</taxon>
        <taxon>Bacteroidota</taxon>
        <taxon>Bacteroidia</taxon>
        <taxon>Bacteroidales</taxon>
        <taxon>Bacteroidaceae</taxon>
        <taxon>Phocaeicola</taxon>
    </lineage>
</organism>
<proteinExistence type="predicted"/>
<protein>
    <submittedName>
        <fullName evidence="3">Alpha-L-rhamnosidase</fullName>
    </submittedName>
</protein>
<comment type="caution">
    <text evidence="3">The sequence shown here is derived from an EMBL/GenBank/DDBJ whole genome shotgun (WGS) entry which is preliminary data.</text>
</comment>
<dbReference type="InterPro" id="IPR008979">
    <property type="entry name" value="Galactose-bd-like_sf"/>
</dbReference>
<dbReference type="Gene3D" id="1.50.10.10">
    <property type="match status" value="1"/>
</dbReference>
<dbReference type="AlphaFoldDB" id="A0A414REU0"/>
<dbReference type="PANTHER" id="PTHR34987">
    <property type="entry name" value="C, PUTATIVE (AFU_ORTHOLOGUE AFUA_3G02880)-RELATED"/>
    <property type="match status" value="1"/>
</dbReference>
<dbReference type="Gene3D" id="2.60.120.260">
    <property type="entry name" value="Galactose-binding domain-like"/>
    <property type="match status" value="1"/>
</dbReference>
<dbReference type="EMBL" id="QRHQ01000009">
    <property type="protein sequence ID" value="RHF91575.1"/>
    <property type="molecule type" value="Genomic_DNA"/>
</dbReference>
<feature type="domain" description="Alpha-L-rhamnosidase six-hairpin glycosidase" evidence="2">
    <location>
        <begin position="329"/>
        <end position="650"/>
    </location>
</feature>
<dbReference type="SUPFAM" id="SSF49785">
    <property type="entry name" value="Galactose-binding domain-like"/>
    <property type="match status" value="1"/>
</dbReference>
<gene>
    <name evidence="3" type="ORF">DW653_06510</name>
</gene>
<dbReference type="RefSeq" id="WP_118211439.1">
    <property type="nucleotide sequence ID" value="NZ_CATZFG010000042.1"/>
</dbReference>
<evidence type="ECO:0000313" key="3">
    <source>
        <dbReference type="EMBL" id="RHF91575.1"/>
    </source>
</evidence>
<evidence type="ECO:0000259" key="2">
    <source>
        <dbReference type="Pfam" id="PF17389"/>
    </source>
</evidence>
<dbReference type="Pfam" id="PF08531">
    <property type="entry name" value="Bac_rhamnosid_N"/>
    <property type="match status" value="1"/>
</dbReference>
<dbReference type="InterPro" id="IPR035396">
    <property type="entry name" value="Bac_rhamnosid6H"/>
</dbReference>
<dbReference type="InterPro" id="IPR013737">
    <property type="entry name" value="Bac_rhamnosid_N"/>
</dbReference>
<dbReference type="GO" id="GO:0005975">
    <property type="term" value="P:carbohydrate metabolic process"/>
    <property type="evidence" value="ECO:0007669"/>
    <property type="project" value="InterPro"/>
</dbReference>
<name>A0A414REU0_9BACT</name>
<feature type="domain" description="Bacterial alpha-L-rhamnosidase N-terminal" evidence="1">
    <location>
        <begin position="57"/>
        <end position="200"/>
    </location>
</feature>
<dbReference type="Pfam" id="PF17389">
    <property type="entry name" value="Bac_rhamnosid6H"/>
    <property type="match status" value="1"/>
</dbReference>